<comment type="caution">
    <text evidence="2">The sequence shown here is derived from an EMBL/GenBank/DDBJ whole genome shotgun (WGS) entry which is preliminary data.</text>
</comment>
<keyword evidence="3" id="KW-1185">Reference proteome</keyword>
<gene>
    <name evidence="2" type="ORF">HanXRQr2_Chr03g0109911</name>
</gene>
<protein>
    <submittedName>
        <fullName evidence="2">Uncharacterized protein</fullName>
    </submittedName>
</protein>
<feature type="compositionally biased region" description="Polar residues" evidence="1">
    <location>
        <begin position="50"/>
        <end position="64"/>
    </location>
</feature>
<proteinExistence type="predicted"/>
<sequence length="91" mass="10145">MIETLSTFVESGVCNTISKVHHHYLRDLSKSRLPSPFVETLGGRRIGTKQDYQWNNEQRRGQTGSHRRSGTGGACRRGCWQSGSVLLDGVV</sequence>
<dbReference type="Proteomes" id="UP000215914">
    <property type="component" value="Unassembled WGS sequence"/>
</dbReference>
<reference evidence="2" key="2">
    <citation type="submission" date="2020-06" db="EMBL/GenBank/DDBJ databases">
        <title>Helianthus annuus Genome sequencing and assembly Release 2.</title>
        <authorList>
            <person name="Gouzy J."/>
            <person name="Langlade N."/>
            <person name="Munos S."/>
        </authorList>
    </citation>
    <scope>NUCLEOTIDE SEQUENCE</scope>
    <source>
        <tissue evidence="2">Leaves</tissue>
    </source>
</reference>
<dbReference type="AlphaFoldDB" id="A0A9K3JG40"/>
<name>A0A9K3JG40_HELAN</name>
<feature type="region of interest" description="Disordered" evidence="1">
    <location>
        <begin position="49"/>
        <end position="78"/>
    </location>
</feature>
<reference evidence="2" key="1">
    <citation type="journal article" date="2017" name="Nature">
        <title>The sunflower genome provides insights into oil metabolism, flowering and Asterid evolution.</title>
        <authorList>
            <person name="Badouin H."/>
            <person name="Gouzy J."/>
            <person name="Grassa C.J."/>
            <person name="Murat F."/>
            <person name="Staton S.E."/>
            <person name="Cottret L."/>
            <person name="Lelandais-Briere C."/>
            <person name="Owens G.L."/>
            <person name="Carrere S."/>
            <person name="Mayjonade B."/>
            <person name="Legrand L."/>
            <person name="Gill N."/>
            <person name="Kane N.C."/>
            <person name="Bowers J.E."/>
            <person name="Hubner S."/>
            <person name="Bellec A."/>
            <person name="Berard A."/>
            <person name="Berges H."/>
            <person name="Blanchet N."/>
            <person name="Boniface M.C."/>
            <person name="Brunel D."/>
            <person name="Catrice O."/>
            <person name="Chaidir N."/>
            <person name="Claudel C."/>
            <person name="Donnadieu C."/>
            <person name="Faraut T."/>
            <person name="Fievet G."/>
            <person name="Helmstetter N."/>
            <person name="King M."/>
            <person name="Knapp S.J."/>
            <person name="Lai Z."/>
            <person name="Le Paslier M.C."/>
            <person name="Lippi Y."/>
            <person name="Lorenzon L."/>
            <person name="Mandel J.R."/>
            <person name="Marage G."/>
            <person name="Marchand G."/>
            <person name="Marquand E."/>
            <person name="Bret-Mestries E."/>
            <person name="Morien E."/>
            <person name="Nambeesan S."/>
            <person name="Nguyen T."/>
            <person name="Pegot-Espagnet P."/>
            <person name="Pouilly N."/>
            <person name="Raftis F."/>
            <person name="Sallet E."/>
            <person name="Schiex T."/>
            <person name="Thomas J."/>
            <person name="Vandecasteele C."/>
            <person name="Vares D."/>
            <person name="Vear F."/>
            <person name="Vautrin S."/>
            <person name="Crespi M."/>
            <person name="Mangin B."/>
            <person name="Burke J.M."/>
            <person name="Salse J."/>
            <person name="Munos S."/>
            <person name="Vincourt P."/>
            <person name="Rieseberg L.H."/>
            <person name="Langlade N.B."/>
        </authorList>
    </citation>
    <scope>NUCLEOTIDE SEQUENCE</scope>
    <source>
        <tissue evidence="2">Leaves</tissue>
    </source>
</reference>
<dbReference type="Gramene" id="mRNA:HanXRQr2_Chr03g0109911">
    <property type="protein sequence ID" value="CDS:HanXRQr2_Chr03g0109911.1"/>
    <property type="gene ID" value="HanXRQr2_Chr03g0109911"/>
</dbReference>
<evidence type="ECO:0000256" key="1">
    <source>
        <dbReference type="SAM" id="MobiDB-lite"/>
    </source>
</evidence>
<accession>A0A9K3JG40</accession>
<organism evidence="2 3">
    <name type="scientific">Helianthus annuus</name>
    <name type="common">Common sunflower</name>
    <dbReference type="NCBI Taxonomy" id="4232"/>
    <lineage>
        <taxon>Eukaryota</taxon>
        <taxon>Viridiplantae</taxon>
        <taxon>Streptophyta</taxon>
        <taxon>Embryophyta</taxon>
        <taxon>Tracheophyta</taxon>
        <taxon>Spermatophyta</taxon>
        <taxon>Magnoliopsida</taxon>
        <taxon>eudicotyledons</taxon>
        <taxon>Gunneridae</taxon>
        <taxon>Pentapetalae</taxon>
        <taxon>asterids</taxon>
        <taxon>campanulids</taxon>
        <taxon>Asterales</taxon>
        <taxon>Asteraceae</taxon>
        <taxon>Asteroideae</taxon>
        <taxon>Heliantheae alliance</taxon>
        <taxon>Heliantheae</taxon>
        <taxon>Helianthus</taxon>
    </lineage>
</organism>
<dbReference type="EMBL" id="MNCJ02000318">
    <property type="protein sequence ID" value="KAF5814336.1"/>
    <property type="molecule type" value="Genomic_DNA"/>
</dbReference>
<evidence type="ECO:0000313" key="3">
    <source>
        <dbReference type="Proteomes" id="UP000215914"/>
    </source>
</evidence>
<evidence type="ECO:0000313" key="2">
    <source>
        <dbReference type="EMBL" id="KAF5814336.1"/>
    </source>
</evidence>